<dbReference type="Pfam" id="PF02163">
    <property type="entry name" value="Peptidase_M50"/>
    <property type="match status" value="1"/>
</dbReference>
<comment type="subcellular location">
    <subcellularLocation>
        <location evidence="2">Membrane</location>
        <topology evidence="2">Multi-pass membrane protein</topology>
    </subcellularLocation>
</comment>
<evidence type="ECO:0000256" key="2">
    <source>
        <dbReference type="ARBA" id="ARBA00004141"/>
    </source>
</evidence>
<comment type="caution">
    <text evidence="13">The sequence shown here is derived from an EMBL/GenBank/DDBJ whole genome shotgun (WGS) entry which is preliminary data.</text>
</comment>
<keyword evidence="9 13" id="KW-0482">Metalloprotease</keyword>
<keyword evidence="7" id="KW-0862">Zinc</keyword>
<dbReference type="InterPro" id="IPR004387">
    <property type="entry name" value="Pept_M50_Zn"/>
</dbReference>
<organism evidence="13 14">
    <name type="scientific">Quadrisphaera granulorum</name>
    <dbReference type="NCBI Taxonomy" id="317664"/>
    <lineage>
        <taxon>Bacteria</taxon>
        <taxon>Bacillati</taxon>
        <taxon>Actinomycetota</taxon>
        <taxon>Actinomycetes</taxon>
        <taxon>Kineosporiales</taxon>
        <taxon>Kineosporiaceae</taxon>
        <taxon>Quadrisphaera</taxon>
    </lineage>
</organism>
<comment type="cofactor">
    <cofactor evidence="1">
        <name>Zn(2+)</name>
        <dbReference type="ChEBI" id="CHEBI:29105"/>
    </cofactor>
</comment>
<dbReference type="InterPro" id="IPR008915">
    <property type="entry name" value="Peptidase_M50"/>
</dbReference>
<dbReference type="SMART" id="SM00228">
    <property type="entry name" value="PDZ"/>
    <property type="match status" value="1"/>
</dbReference>
<keyword evidence="10 11" id="KW-0472">Membrane</keyword>
<dbReference type="OrthoDB" id="9782003at2"/>
<evidence type="ECO:0000256" key="4">
    <source>
        <dbReference type="ARBA" id="ARBA00022670"/>
    </source>
</evidence>
<gene>
    <name evidence="13" type="ORF">BXY45_101419</name>
</gene>
<evidence type="ECO:0000256" key="1">
    <source>
        <dbReference type="ARBA" id="ARBA00001947"/>
    </source>
</evidence>
<feature type="transmembrane region" description="Helical" evidence="11">
    <location>
        <begin position="387"/>
        <end position="410"/>
    </location>
</feature>
<proteinExistence type="inferred from homology"/>
<dbReference type="InterPro" id="IPR036034">
    <property type="entry name" value="PDZ_sf"/>
</dbReference>
<dbReference type="Proteomes" id="UP000245469">
    <property type="component" value="Unassembled WGS sequence"/>
</dbReference>
<dbReference type="PANTHER" id="PTHR42837">
    <property type="entry name" value="REGULATOR OF SIGMA-E PROTEASE RSEP"/>
    <property type="match status" value="1"/>
</dbReference>
<keyword evidence="14" id="KW-1185">Reference proteome</keyword>
<protein>
    <submittedName>
        <fullName evidence="13">RIP metalloprotease RseP</fullName>
    </submittedName>
</protein>
<dbReference type="Gene3D" id="2.30.42.10">
    <property type="match status" value="1"/>
</dbReference>
<dbReference type="EMBL" id="QGDQ01000001">
    <property type="protein sequence ID" value="PWJ56441.1"/>
    <property type="molecule type" value="Genomic_DNA"/>
</dbReference>
<evidence type="ECO:0000313" key="13">
    <source>
        <dbReference type="EMBL" id="PWJ56441.1"/>
    </source>
</evidence>
<dbReference type="RefSeq" id="WP_109772592.1">
    <property type="nucleotide sequence ID" value="NZ_QGDQ01000001.1"/>
</dbReference>
<dbReference type="GO" id="GO:0004222">
    <property type="term" value="F:metalloendopeptidase activity"/>
    <property type="evidence" value="ECO:0007669"/>
    <property type="project" value="InterPro"/>
</dbReference>
<evidence type="ECO:0000256" key="9">
    <source>
        <dbReference type="ARBA" id="ARBA00023049"/>
    </source>
</evidence>
<evidence type="ECO:0000259" key="12">
    <source>
        <dbReference type="SMART" id="SM00228"/>
    </source>
</evidence>
<dbReference type="GO" id="GO:0006508">
    <property type="term" value="P:proteolysis"/>
    <property type="evidence" value="ECO:0007669"/>
    <property type="project" value="UniProtKB-KW"/>
</dbReference>
<comment type="similarity">
    <text evidence="3">Belongs to the peptidase M50B family.</text>
</comment>
<dbReference type="InterPro" id="IPR001478">
    <property type="entry name" value="PDZ"/>
</dbReference>
<feature type="transmembrane region" description="Helical" evidence="11">
    <location>
        <begin position="431"/>
        <end position="455"/>
    </location>
</feature>
<evidence type="ECO:0000313" key="14">
    <source>
        <dbReference type="Proteomes" id="UP000245469"/>
    </source>
</evidence>
<keyword evidence="8 11" id="KW-1133">Transmembrane helix</keyword>
<feature type="domain" description="PDZ" evidence="12">
    <location>
        <begin position="164"/>
        <end position="254"/>
    </location>
</feature>
<evidence type="ECO:0000256" key="7">
    <source>
        <dbReference type="ARBA" id="ARBA00022833"/>
    </source>
</evidence>
<feature type="transmembrane region" description="Helical" evidence="11">
    <location>
        <begin position="148"/>
        <end position="170"/>
    </location>
</feature>
<evidence type="ECO:0000256" key="11">
    <source>
        <dbReference type="SAM" id="Phobius"/>
    </source>
</evidence>
<evidence type="ECO:0000256" key="3">
    <source>
        <dbReference type="ARBA" id="ARBA00007931"/>
    </source>
</evidence>
<keyword evidence="5 11" id="KW-0812">Transmembrane</keyword>
<evidence type="ECO:0000256" key="8">
    <source>
        <dbReference type="ARBA" id="ARBA00022989"/>
    </source>
</evidence>
<accession>A0A316AFP8</accession>
<dbReference type="Pfam" id="PF17820">
    <property type="entry name" value="PDZ_6"/>
    <property type="match status" value="1"/>
</dbReference>
<keyword evidence="4 13" id="KW-0645">Protease</keyword>
<dbReference type="GO" id="GO:0016020">
    <property type="term" value="C:membrane"/>
    <property type="evidence" value="ECO:0007669"/>
    <property type="project" value="UniProtKB-SubCell"/>
</dbReference>
<name>A0A316AFP8_9ACTN</name>
<evidence type="ECO:0000256" key="10">
    <source>
        <dbReference type="ARBA" id="ARBA00023136"/>
    </source>
</evidence>
<sequence>MGEVVAWVVGVGVFILGLGLSIALHEVGHLLPAKRFGVKVTQYMVGFGPTLWSRRRGETEYGIKAIPLGGYVRMVGMYAPLTAVVEERVDDEARALEGDAAAAARVRRQRRQGPFAQMAADARAQAAEEVVPGEEHRSFHRLPVGKRIVVMLGGPVVNLVIATVLLGAYITTTGLPETTPVVSSVSQCVLPAGSAQTSCASDDPASPAAEAGLQQGDRIVSVDGIAADGDWTRVQQAIRAAADRTVPIVVERNGQQLTLQAPIIPNDVARLSSSGAVETAPDGSVLTDRVGFLGVTPSVEVVPQPVTAVPGFMAEQTWNVAKIVLTLPQRMVGVAQAAFGDAPRDPNGPIGIVGVGRLSGEIASSDLFTSTGQRVAAIVSVLGSLNLALFVFNLVPLLPLDGGHVAGALWEGARRKVASWRGRPDPGPFDLARLLPVTYAVTLVIIAMSGLLLYADVVRPITLG</sequence>
<feature type="transmembrane region" description="Helical" evidence="11">
    <location>
        <begin position="6"/>
        <end position="25"/>
    </location>
</feature>
<dbReference type="AlphaFoldDB" id="A0A316AFP8"/>
<reference evidence="13 14" key="1">
    <citation type="submission" date="2018-03" db="EMBL/GenBank/DDBJ databases">
        <title>Genomic Encyclopedia of Archaeal and Bacterial Type Strains, Phase II (KMG-II): from individual species to whole genera.</title>
        <authorList>
            <person name="Goeker M."/>
        </authorList>
    </citation>
    <scope>NUCLEOTIDE SEQUENCE [LARGE SCALE GENOMIC DNA]</scope>
    <source>
        <strain evidence="13 14">DSM 44889</strain>
    </source>
</reference>
<keyword evidence="6" id="KW-0378">Hydrolase</keyword>
<evidence type="ECO:0000256" key="5">
    <source>
        <dbReference type="ARBA" id="ARBA00022692"/>
    </source>
</evidence>
<dbReference type="SUPFAM" id="SSF50156">
    <property type="entry name" value="PDZ domain-like"/>
    <property type="match status" value="1"/>
</dbReference>
<dbReference type="PANTHER" id="PTHR42837:SF2">
    <property type="entry name" value="MEMBRANE METALLOPROTEASE ARASP2, CHLOROPLASTIC-RELATED"/>
    <property type="match status" value="1"/>
</dbReference>
<evidence type="ECO:0000256" key="6">
    <source>
        <dbReference type="ARBA" id="ARBA00022801"/>
    </source>
</evidence>
<dbReference type="CDD" id="cd06163">
    <property type="entry name" value="S2P-M50_PDZ_RseP-like"/>
    <property type="match status" value="1"/>
</dbReference>
<dbReference type="InterPro" id="IPR041489">
    <property type="entry name" value="PDZ_6"/>
</dbReference>